<dbReference type="GO" id="GO:0042371">
    <property type="term" value="P:vitamin K biosynthetic process"/>
    <property type="evidence" value="ECO:0007669"/>
    <property type="project" value="TreeGrafter"/>
</dbReference>
<dbReference type="CDD" id="cd13962">
    <property type="entry name" value="PT_UbiA_UBIAD1"/>
    <property type="match status" value="1"/>
</dbReference>
<dbReference type="AlphaFoldDB" id="A0A7C4PHI6"/>
<dbReference type="EMBL" id="DSYK01000061">
    <property type="protein sequence ID" value="HGS20467.1"/>
    <property type="molecule type" value="Genomic_DNA"/>
</dbReference>
<proteinExistence type="predicted"/>
<feature type="transmembrane region" description="Helical" evidence="2">
    <location>
        <begin position="20"/>
        <end position="40"/>
    </location>
</feature>
<feature type="transmembrane region" description="Helical" evidence="2">
    <location>
        <begin position="89"/>
        <end position="112"/>
    </location>
</feature>
<feature type="transmembrane region" description="Helical" evidence="2">
    <location>
        <begin position="118"/>
        <end position="136"/>
    </location>
</feature>
<name>A0A7C4PHI6_9CHLR</name>
<keyword evidence="2" id="KW-0472">Membrane</keyword>
<dbReference type="PANTHER" id="PTHR13929">
    <property type="entry name" value="1,4-DIHYDROXY-2-NAPHTHOATE OCTAPRENYLTRANSFERASE"/>
    <property type="match status" value="1"/>
</dbReference>
<feature type="transmembrane region" description="Helical" evidence="2">
    <location>
        <begin position="275"/>
        <end position="296"/>
    </location>
</feature>
<keyword evidence="1 3" id="KW-0808">Transferase</keyword>
<keyword evidence="2" id="KW-1133">Transmembrane helix</keyword>
<evidence type="ECO:0000256" key="1">
    <source>
        <dbReference type="ARBA" id="ARBA00022679"/>
    </source>
</evidence>
<gene>
    <name evidence="3" type="ORF">ENT37_01195</name>
</gene>
<feature type="transmembrane region" description="Helical" evidence="2">
    <location>
        <begin position="148"/>
        <end position="167"/>
    </location>
</feature>
<feature type="transmembrane region" description="Helical" evidence="2">
    <location>
        <begin position="46"/>
        <end position="68"/>
    </location>
</feature>
<feature type="transmembrane region" description="Helical" evidence="2">
    <location>
        <begin position="244"/>
        <end position="263"/>
    </location>
</feature>
<reference evidence="3" key="1">
    <citation type="journal article" date="2020" name="mSystems">
        <title>Genome- and Community-Level Interaction Insights into Carbon Utilization and Element Cycling Functions of Hydrothermarchaeota in Hydrothermal Sediment.</title>
        <authorList>
            <person name="Zhou Z."/>
            <person name="Liu Y."/>
            <person name="Xu W."/>
            <person name="Pan J."/>
            <person name="Luo Z.H."/>
            <person name="Li M."/>
        </authorList>
    </citation>
    <scope>NUCLEOTIDE SEQUENCE [LARGE SCALE GENOMIC DNA]</scope>
    <source>
        <strain evidence="3">SpSt-573</strain>
    </source>
</reference>
<protein>
    <submittedName>
        <fullName evidence="3">Prenyltransferase</fullName>
    </submittedName>
</protein>
<sequence length="298" mass="32554">MNTPPPSPARELLRIVHPWALLACILTYSLGVGIAKYLGIAIRWEVYLAGQAAMLTLLLSSFFLREFFDRSPLTDPARKPGDPPRLTRLNLLQISATTLTIGAVLTVLLLAGRALTPSGFFVLGLSFFLTLADAVPPLRLARSGYGELVMAFFLANLTPVLAFLLQAGELHRLLALITFPLTFLTLASLLALRLPAYAADLREERRNMLTRLGWQRGMNLHNLLILGGYFLLGSAALAGLPWPLTWPGLLGLPIGLFQIFLITSIGNGARPRWKLLTVVAASTLALTIYFLNLALWSG</sequence>
<dbReference type="GO" id="GO:0009234">
    <property type="term" value="P:menaquinone biosynthetic process"/>
    <property type="evidence" value="ECO:0007669"/>
    <property type="project" value="TreeGrafter"/>
</dbReference>
<keyword evidence="2" id="KW-0812">Transmembrane</keyword>
<dbReference type="PANTHER" id="PTHR13929:SF0">
    <property type="entry name" value="UBIA PRENYLTRANSFERASE DOMAIN-CONTAINING PROTEIN 1"/>
    <property type="match status" value="1"/>
</dbReference>
<dbReference type="GO" id="GO:0004659">
    <property type="term" value="F:prenyltransferase activity"/>
    <property type="evidence" value="ECO:0007669"/>
    <property type="project" value="InterPro"/>
</dbReference>
<evidence type="ECO:0000313" key="3">
    <source>
        <dbReference type="EMBL" id="HGS20467.1"/>
    </source>
</evidence>
<feature type="transmembrane region" description="Helical" evidence="2">
    <location>
        <begin position="220"/>
        <end position="238"/>
    </location>
</feature>
<comment type="caution">
    <text evidence="3">The sequence shown here is derived from an EMBL/GenBank/DDBJ whole genome shotgun (WGS) entry which is preliminary data.</text>
</comment>
<accession>A0A7C4PHI6</accession>
<feature type="transmembrane region" description="Helical" evidence="2">
    <location>
        <begin position="173"/>
        <end position="199"/>
    </location>
</feature>
<dbReference type="InterPro" id="IPR026046">
    <property type="entry name" value="UBIAD1"/>
</dbReference>
<evidence type="ECO:0000256" key="2">
    <source>
        <dbReference type="SAM" id="Phobius"/>
    </source>
</evidence>
<organism evidence="3">
    <name type="scientific">Anaerolinea thermolimosa</name>
    <dbReference type="NCBI Taxonomy" id="229919"/>
    <lineage>
        <taxon>Bacteria</taxon>
        <taxon>Bacillati</taxon>
        <taxon>Chloroflexota</taxon>
        <taxon>Anaerolineae</taxon>
        <taxon>Anaerolineales</taxon>
        <taxon>Anaerolineaceae</taxon>
        <taxon>Anaerolinea</taxon>
    </lineage>
</organism>